<dbReference type="Pfam" id="PF07896">
    <property type="entry name" value="DUF1674"/>
    <property type="match status" value="1"/>
</dbReference>
<evidence type="ECO:0000256" key="2">
    <source>
        <dbReference type="ARBA" id="ARBA00022170"/>
    </source>
</evidence>
<dbReference type="EnsemblPlants" id="Pp3c23_5100V3.18">
    <property type="protein sequence ID" value="Pp3c23_5100V3.18"/>
    <property type="gene ID" value="Pp3c23_5100"/>
</dbReference>
<evidence type="ECO:0000256" key="3">
    <source>
        <dbReference type="SAM" id="MobiDB-lite"/>
    </source>
</evidence>
<dbReference type="PANTHER" id="PTHR28524">
    <property type="entry name" value="SUCCINATE DEHYDROGENASE ASSEMBLY FACTOR 4, MITOCHONDRIAL"/>
    <property type="match status" value="1"/>
</dbReference>
<dbReference type="Proteomes" id="UP000006727">
    <property type="component" value="Chromosome 23"/>
</dbReference>
<comment type="similarity">
    <text evidence="1">Belongs to the SDHAF4 family.</text>
</comment>
<sequence length="131" mass="14189">MFALSQPISINILPVMALQLRKMLVGLSITRSLTFKCAEGVAPSSRIPWLHSSRLFASVDASNEGKRKSNEDEGHRVTVEGGDASPSKEDMDDHDGGGLDINTETGEVGGPHGPEPTRYGDWEKGGRCYDF</sequence>
<reference evidence="5" key="3">
    <citation type="submission" date="2020-12" db="UniProtKB">
        <authorList>
            <consortium name="EnsemblPlants"/>
        </authorList>
    </citation>
    <scope>IDENTIFICATION</scope>
</reference>
<dbReference type="PaxDb" id="3218-PP1S331_15V6.1"/>
<gene>
    <name evidence="5" type="primary">LOC112276206</name>
    <name evidence="4" type="ORF">PHYPA_027627</name>
</gene>
<feature type="compositionally biased region" description="Basic and acidic residues" evidence="3">
    <location>
        <begin position="63"/>
        <end position="78"/>
    </location>
</feature>
<feature type="compositionally biased region" description="Basic and acidic residues" evidence="3">
    <location>
        <begin position="118"/>
        <end position="131"/>
    </location>
</feature>
<proteinExistence type="inferred from homology"/>
<keyword evidence="6" id="KW-1185">Reference proteome</keyword>
<feature type="compositionally biased region" description="Basic and acidic residues" evidence="3">
    <location>
        <begin position="86"/>
        <end position="97"/>
    </location>
</feature>
<dbReference type="EnsemblPlants" id="Pp3c23_5100V3.15">
    <property type="protein sequence ID" value="Pp3c23_5100V3.15"/>
    <property type="gene ID" value="Pp3c23_5100"/>
</dbReference>
<protein>
    <recommendedName>
        <fullName evidence="2">Succinate dehydrogenase assembly factor 4, mitochondrial</fullName>
    </recommendedName>
</protein>
<dbReference type="Gramene" id="Pp3c23_5100V3.18">
    <property type="protein sequence ID" value="Pp3c23_5100V3.18"/>
    <property type="gene ID" value="Pp3c23_5100"/>
</dbReference>
<dbReference type="EnsemblPlants" id="Pp3c23_5100V3.1">
    <property type="protein sequence ID" value="Pp3c23_5100V3.1"/>
    <property type="gene ID" value="Pp3c23_5100"/>
</dbReference>
<name>A0A2K1II30_PHYPA</name>
<dbReference type="Gramene" id="Pp3c23_5100V3.2">
    <property type="protein sequence ID" value="Pp3c23_5100V3.2"/>
    <property type="gene ID" value="Pp3c23_5100"/>
</dbReference>
<dbReference type="AlphaFoldDB" id="A0A2K1II30"/>
<reference evidence="4 6" key="2">
    <citation type="journal article" date="2018" name="Plant J.">
        <title>The Physcomitrella patens chromosome-scale assembly reveals moss genome structure and evolution.</title>
        <authorList>
            <person name="Lang D."/>
            <person name="Ullrich K.K."/>
            <person name="Murat F."/>
            <person name="Fuchs J."/>
            <person name="Jenkins J."/>
            <person name="Haas F.B."/>
            <person name="Piednoel M."/>
            <person name="Gundlach H."/>
            <person name="Van Bel M."/>
            <person name="Meyberg R."/>
            <person name="Vives C."/>
            <person name="Morata J."/>
            <person name="Symeonidi A."/>
            <person name="Hiss M."/>
            <person name="Muchero W."/>
            <person name="Kamisugi Y."/>
            <person name="Saleh O."/>
            <person name="Blanc G."/>
            <person name="Decker E.L."/>
            <person name="van Gessel N."/>
            <person name="Grimwood J."/>
            <person name="Hayes R.D."/>
            <person name="Graham S.W."/>
            <person name="Gunter L.E."/>
            <person name="McDaniel S.F."/>
            <person name="Hoernstein S.N.W."/>
            <person name="Larsson A."/>
            <person name="Li F.W."/>
            <person name="Perroud P.F."/>
            <person name="Phillips J."/>
            <person name="Ranjan P."/>
            <person name="Rokshar D.S."/>
            <person name="Rothfels C.J."/>
            <person name="Schneider L."/>
            <person name="Shu S."/>
            <person name="Stevenson D.W."/>
            <person name="Thummler F."/>
            <person name="Tillich M."/>
            <person name="Villarreal Aguilar J.C."/>
            <person name="Widiez T."/>
            <person name="Wong G.K."/>
            <person name="Wymore A."/>
            <person name="Zhang Y."/>
            <person name="Zimmer A.D."/>
            <person name="Quatrano R.S."/>
            <person name="Mayer K.F.X."/>
            <person name="Goodstein D."/>
            <person name="Casacuberta J.M."/>
            <person name="Vandepoele K."/>
            <person name="Reski R."/>
            <person name="Cuming A.C."/>
            <person name="Tuskan G.A."/>
            <person name="Maumus F."/>
            <person name="Salse J."/>
            <person name="Schmutz J."/>
            <person name="Rensing S.A."/>
        </authorList>
    </citation>
    <scope>NUCLEOTIDE SEQUENCE [LARGE SCALE GENOMIC DNA]</scope>
    <source>
        <strain evidence="5 6">cv. Gransden 2004</strain>
    </source>
</reference>
<dbReference type="InterPro" id="IPR012875">
    <property type="entry name" value="SDHF4"/>
</dbReference>
<dbReference type="GO" id="GO:0034553">
    <property type="term" value="P:mitochondrial respiratory chain complex II assembly"/>
    <property type="evidence" value="ECO:0000318"/>
    <property type="project" value="GO_Central"/>
</dbReference>
<accession>A0A2K1II30</accession>
<dbReference type="GO" id="GO:0005739">
    <property type="term" value="C:mitochondrion"/>
    <property type="evidence" value="ECO:0000318"/>
    <property type="project" value="GO_Central"/>
</dbReference>
<evidence type="ECO:0000313" key="4">
    <source>
        <dbReference type="EMBL" id="PNR28935.1"/>
    </source>
</evidence>
<dbReference type="EMBL" id="ABEU02000023">
    <property type="protein sequence ID" value="PNR28935.1"/>
    <property type="molecule type" value="Genomic_DNA"/>
</dbReference>
<feature type="region of interest" description="Disordered" evidence="3">
    <location>
        <begin position="60"/>
        <end position="131"/>
    </location>
</feature>
<organism evidence="4">
    <name type="scientific">Physcomitrium patens</name>
    <name type="common">Spreading-leaved earth moss</name>
    <name type="synonym">Physcomitrella patens</name>
    <dbReference type="NCBI Taxonomy" id="3218"/>
    <lineage>
        <taxon>Eukaryota</taxon>
        <taxon>Viridiplantae</taxon>
        <taxon>Streptophyta</taxon>
        <taxon>Embryophyta</taxon>
        <taxon>Bryophyta</taxon>
        <taxon>Bryophytina</taxon>
        <taxon>Bryopsida</taxon>
        <taxon>Funariidae</taxon>
        <taxon>Funariales</taxon>
        <taxon>Funariaceae</taxon>
        <taxon>Physcomitrium</taxon>
    </lineage>
</organism>
<reference evidence="4 6" key="1">
    <citation type="journal article" date="2008" name="Science">
        <title>The Physcomitrella genome reveals evolutionary insights into the conquest of land by plants.</title>
        <authorList>
            <person name="Rensing S."/>
            <person name="Lang D."/>
            <person name="Zimmer A."/>
            <person name="Terry A."/>
            <person name="Salamov A."/>
            <person name="Shapiro H."/>
            <person name="Nishiyama T."/>
            <person name="Perroud P.-F."/>
            <person name="Lindquist E."/>
            <person name="Kamisugi Y."/>
            <person name="Tanahashi T."/>
            <person name="Sakakibara K."/>
            <person name="Fujita T."/>
            <person name="Oishi K."/>
            <person name="Shin-I T."/>
            <person name="Kuroki Y."/>
            <person name="Toyoda A."/>
            <person name="Suzuki Y."/>
            <person name="Hashimoto A."/>
            <person name="Yamaguchi K."/>
            <person name="Sugano A."/>
            <person name="Kohara Y."/>
            <person name="Fujiyama A."/>
            <person name="Anterola A."/>
            <person name="Aoki S."/>
            <person name="Ashton N."/>
            <person name="Barbazuk W.B."/>
            <person name="Barker E."/>
            <person name="Bennetzen J."/>
            <person name="Bezanilla M."/>
            <person name="Blankenship R."/>
            <person name="Cho S.H."/>
            <person name="Dutcher S."/>
            <person name="Estelle M."/>
            <person name="Fawcett J.A."/>
            <person name="Gundlach H."/>
            <person name="Hanada K."/>
            <person name="Heyl A."/>
            <person name="Hicks K.A."/>
            <person name="Hugh J."/>
            <person name="Lohr M."/>
            <person name="Mayer K."/>
            <person name="Melkozernov A."/>
            <person name="Murata T."/>
            <person name="Nelson D."/>
            <person name="Pils B."/>
            <person name="Prigge M."/>
            <person name="Reiss B."/>
            <person name="Renner T."/>
            <person name="Rombauts S."/>
            <person name="Rushton P."/>
            <person name="Sanderfoot A."/>
            <person name="Schween G."/>
            <person name="Shiu S.-H."/>
            <person name="Stueber K."/>
            <person name="Theodoulou F.L."/>
            <person name="Tu H."/>
            <person name="Van de Peer Y."/>
            <person name="Verrier P.J."/>
            <person name="Waters E."/>
            <person name="Wood A."/>
            <person name="Yang L."/>
            <person name="Cove D."/>
            <person name="Cuming A."/>
            <person name="Hasebe M."/>
            <person name="Lucas S."/>
            <person name="Mishler D.B."/>
            <person name="Reski R."/>
            <person name="Grigoriev I."/>
            <person name="Quatrano R.S."/>
            <person name="Boore J.L."/>
        </authorList>
    </citation>
    <scope>NUCLEOTIDE SEQUENCE [LARGE SCALE GENOMIC DNA]</scope>
    <source>
        <strain evidence="5 6">cv. Gransden 2004</strain>
    </source>
</reference>
<evidence type="ECO:0000256" key="1">
    <source>
        <dbReference type="ARBA" id="ARBA00005701"/>
    </source>
</evidence>
<evidence type="ECO:0000313" key="5">
    <source>
        <dbReference type="EnsemblPlants" id="Pp3c23_5100V3.1"/>
    </source>
</evidence>
<evidence type="ECO:0000313" key="6">
    <source>
        <dbReference type="Proteomes" id="UP000006727"/>
    </source>
</evidence>
<dbReference type="PANTHER" id="PTHR28524:SF3">
    <property type="entry name" value="SUCCINATE DEHYDROGENASE ASSEMBLY FACTOR 4, MITOCHONDRIAL"/>
    <property type="match status" value="1"/>
</dbReference>
<dbReference type="Gramene" id="Pp3c23_5100V3.1">
    <property type="protein sequence ID" value="Pp3c23_5100V3.1"/>
    <property type="gene ID" value="Pp3c23_5100"/>
</dbReference>
<dbReference type="EnsemblPlants" id="Pp3c23_5100V3.2">
    <property type="protein sequence ID" value="Pp3c23_5100V3.2"/>
    <property type="gene ID" value="Pp3c23_5100"/>
</dbReference>
<dbReference type="STRING" id="3218.A0A2K1II30"/>
<dbReference type="Gramene" id="Pp3c23_5100V3.15">
    <property type="protein sequence ID" value="Pp3c23_5100V3.15"/>
    <property type="gene ID" value="Pp3c23_5100"/>
</dbReference>